<organism evidence="1 3">
    <name type="scientific">Budvicia aquatica</name>
    <dbReference type="NCBI Taxonomy" id="82979"/>
    <lineage>
        <taxon>Bacteria</taxon>
        <taxon>Pseudomonadati</taxon>
        <taxon>Pseudomonadota</taxon>
        <taxon>Gammaproteobacteria</taxon>
        <taxon>Enterobacterales</taxon>
        <taxon>Budviciaceae</taxon>
        <taxon>Budvicia</taxon>
    </lineage>
</organism>
<dbReference type="EMBL" id="PDDX01000001">
    <property type="protein sequence ID" value="PHI30557.1"/>
    <property type="molecule type" value="Genomic_DNA"/>
</dbReference>
<evidence type="ECO:0000313" key="3">
    <source>
        <dbReference type="Proteomes" id="UP000224974"/>
    </source>
</evidence>
<reference evidence="1" key="2">
    <citation type="submission" date="2017-09" db="EMBL/GenBank/DDBJ databases">
        <title>FDA dAtabase for Regulatory Grade micrObial Sequences (FDA-ARGOS): Supporting development and validation of Infectious Disease Dx tests.</title>
        <authorList>
            <person name="Minogue T."/>
            <person name="Wolcott M."/>
            <person name="Wasieloski L."/>
            <person name="Aguilar W."/>
            <person name="Moore D."/>
            <person name="Tallon L.J."/>
            <person name="Sadzewicz L."/>
            <person name="Ott S."/>
            <person name="Zhao X."/>
            <person name="Nagaraj S."/>
            <person name="Vavikolanu K."/>
            <person name="Aluvathingal J."/>
            <person name="Nadendla S."/>
            <person name="Sichtig H."/>
        </authorList>
    </citation>
    <scope>NUCLEOTIDE SEQUENCE</scope>
    <source>
        <strain evidence="1">FDAARGOS_387</strain>
    </source>
</reference>
<reference evidence="3" key="1">
    <citation type="submission" date="2017-09" db="EMBL/GenBank/DDBJ databases">
        <title>FDA dAtabase for Regulatory Grade micrObial Sequences (FDA-ARGOS): Supporting development and validation of Infectious Disease Dx tests.</title>
        <authorList>
            <person name="Minogue T."/>
            <person name="Wolcott M."/>
            <person name="Wasieloski L."/>
            <person name="Aguilar W."/>
            <person name="Moore D."/>
            <person name="Tallon L."/>
            <person name="Sadzewicz L."/>
            <person name="Ott S."/>
            <person name="Zhao X."/>
            <person name="Nagaraj S."/>
            <person name="Vavikolanu K."/>
            <person name="Aluvathingal J."/>
            <person name="Nadendla S."/>
            <person name="Sichtig H."/>
        </authorList>
    </citation>
    <scope>NUCLEOTIDE SEQUENCE [LARGE SCALE GENOMIC DNA]</scope>
    <source>
        <strain evidence="3">FDAARGOS_387</strain>
    </source>
</reference>
<evidence type="ECO:0000313" key="2">
    <source>
        <dbReference type="EMBL" id="VFS49918.1"/>
    </source>
</evidence>
<accession>A0A2C6DMW2</accession>
<keyword evidence="3" id="KW-1185">Reference proteome</keyword>
<evidence type="ECO:0000313" key="1">
    <source>
        <dbReference type="EMBL" id="PHI30557.1"/>
    </source>
</evidence>
<dbReference type="OrthoDB" id="6458839at2"/>
<gene>
    <name evidence="1" type="ORF">CRN84_15015</name>
    <name evidence="2" type="ORF">NCTC12282_04244</name>
</gene>
<dbReference type="RefSeq" id="WP_029092763.1">
    <property type="nucleotide sequence ID" value="NZ_CAADJA010000002.1"/>
</dbReference>
<dbReference type="AlphaFoldDB" id="A0A2C6DMW2"/>
<sequence length="145" mass="16967">MYILYRKVSDYDGPSLFLGLFDAQDQAERQRLQYRLVLEKQDPWQSQSYREVDLGNDLIIMPIEGECADRQKVYLISCYSEGFGQIIREFQRVCGDRAQAEAIAKKLEDDDESSFPNWALIDEVMVNQFVVPDYNKWRDGSYDGE</sequence>
<dbReference type="STRING" id="1111728.GCA_000427805_00109"/>
<proteinExistence type="predicted"/>
<dbReference type="EMBL" id="CAADJA010000002">
    <property type="protein sequence ID" value="VFS49918.1"/>
    <property type="molecule type" value="Genomic_DNA"/>
</dbReference>
<evidence type="ECO:0000313" key="4">
    <source>
        <dbReference type="Proteomes" id="UP000373449"/>
    </source>
</evidence>
<reference evidence="2 4" key="3">
    <citation type="submission" date="2019-03" db="EMBL/GenBank/DDBJ databases">
        <authorList>
            <consortium name="Pathogen Informatics"/>
        </authorList>
    </citation>
    <scope>NUCLEOTIDE SEQUENCE [LARGE SCALE GENOMIC DNA]</scope>
    <source>
        <strain evidence="2 4">NCTC12282</strain>
    </source>
</reference>
<name>A0A2C6DMW2_9GAMM</name>
<protein>
    <submittedName>
        <fullName evidence="1">Uncharacterized protein</fullName>
    </submittedName>
</protein>
<dbReference type="Proteomes" id="UP000373449">
    <property type="component" value="Unassembled WGS sequence"/>
</dbReference>
<dbReference type="Proteomes" id="UP000224974">
    <property type="component" value="Unassembled WGS sequence"/>
</dbReference>